<feature type="compositionally biased region" description="Basic residues" evidence="1">
    <location>
        <begin position="668"/>
        <end position="678"/>
    </location>
</feature>
<evidence type="ECO:0000256" key="2">
    <source>
        <dbReference type="SAM" id="SignalP"/>
    </source>
</evidence>
<feature type="compositionally biased region" description="Basic residues" evidence="1">
    <location>
        <begin position="67"/>
        <end position="78"/>
    </location>
</feature>
<feature type="region of interest" description="Disordered" evidence="1">
    <location>
        <begin position="276"/>
        <end position="590"/>
    </location>
</feature>
<feature type="compositionally biased region" description="Low complexity" evidence="1">
    <location>
        <begin position="403"/>
        <end position="412"/>
    </location>
</feature>
<keyword evidence="2" id="KW-0732">Signal</keyword>
<dbReference type="Proteomes" id="UP000001819">
    <property type="component" value="Chromosome X"/>
</dbReference>
<evidence type="ECO:0000313" key="4">
    <source>
        <dbReference type="RefSeq" id="XP_001353044.4"/>
    </source>
</evidence>
<feature type="chain" id="PRO_5026087595" evidence="2">
    <location>
        <begin position="22"/>
        <end position="789"/>
    </location>
</feature>
<gene>
    <name evidence="4" type="primary">LOC4812656</name>
</gene>
<feature type="compositionally biased region" description="Pro residues" evidence="1">
    <location>
        <begin position="79"/>
        <end position="95"/>
    </location>
</feature>
<proteinExistence type="predicted"/>
<feature type="compositionally biased region" description="Basic and acidic residues" evidence="1">
    <location>
        <begin position="366"/>
        <end position="376"/>
    </location>
</feature>
<dbReference type="PANTHER" id="PTHR22949:SF0">
    <property type="entry name" value="RE27538P"/>
    <property type="match status" value="1"/>
</dbReference>
<name>A0A6I8UBY6_DROPS</name>
<accession>A0A6I8UBY6</accession>
<feature type="region of interest" description="Disordered" evidence="1">
    <location>
        <begin position="661"/>
        <end position="701"/>
    </location>
</feature>
<feature type="signal peptide" evidence="2">
    <location>
        <begin position="1"/>
        <end position="21"/>
    </location>
</feature>
<sequence>MCSLLWLTACFLALWLPFALSEANATHVSNHQTETETKTKTGSEPVPTAEKLIRYRRQPPYSVIKGPSKRSKLRRRTKGPPPSKLKYGPPVPPPSGHYRHGYRHKPSFPSSHIEEPSFSIDDFQHLKFDGGDFKIPTSSYEAQSMDLDFYSHDPEPEPEPDLYGAHKFPSLDFSLDSPHISSGSAYDHVPHQKYGVPPLHQSYQPVDHSFASHYEPPPPAPPSTRYGVPTAPVPVPVHLPPSFTHAKHPPAHAPAPAPAPDSYSIYEQKIPNVGYHQHFAEPPKPKPKQKPQPQPQHPPVHSSNFEIAYSPPAFEISTSYQSNQHESYIPSHQSNEGSFAEPPVPQHPPTNYAQPPDHPSSGYVDPPEHPSSDYAEHPPSGYLEHPSSGYVEPPQHPSPNYAQHPSNSYSQPPQHPPSSDYAQPPQHPPSSDYAQPPQHPPSSDYAQPPQHPPSSDYAQPPQHPPSFDYPSNNYAQPEPQPNHPSQSYPQEDYSPPSQELPLNPHHKFPSFDFPKSSYEVPIYDPIPFEASTKEEQQESYPPILSDHSPVPVPNDIAEDDTHAAGSTKSSIKRRKRKRVPNKHTLDVPELQQAYDADSHLRGGAQADADAHGSHYVERKQTFVNFVTPTTSTTTTPSPWSPMVRLRTTSSTAFIPTIVTSTPSTRTTTHTRGRNRGSSRYRSAQTVASSQSPEPISTSVSIEKSRSKSYYDGTIAPPIQQQFSTYGGRGTRPTRPASYAALQPAASNKRTTKGVFDTTLFKSPHSDREMERNRNIHVLRQNLPKNHKLY</sequence>
<dbReference type="KEGG" id="dpo:4812656"/>
<organism evidence="3 4">
    <name type="scientific">Drosophila pseudoobscura pseudoobscura</name>
    <name type="common">Fruit fly</name>
    <dbReference type="NCBI Taxonomy" id="46245"/>
    <lineage>
        <taxon>Eukaryota</taxon>
        <taxon>Metazoa</taxon>
        <taxon>Ecdysozoa</taxon>
        <taxon>Arthropoda</taxon>
        <taxon>Hexapoda</taxon>
        <taxon>Insecta</taxon>
        <taxon>Pterygota</taxon>
        <taxon>Neoptera</taxon>
        <taxon>Endopterygota</taxon>
        <taxon>Diptera</taxon>
        <taxon>Brachycera</taxon>
        <taxon>Muscomorpha</taxon>
        <taxon>Ephydroidea</taxon>
        <taxon>Drosophilidae</taxon>
        <taxon>Drosophila</taxon>
        <taxon>Sophophora</taxon>
    </lineage>
</organism>
<dbReference type="InParanoid" id="A0A6I8UBY6"/>
<protein>
    <submittedName>
        <fullName evidence="4">Extensin</fullName>
    </submittedName>
</protein>
<feature type="compositionally biased region" description="Polar residues" evidence="1">
    <location>
        <begin position="316"/>
        <end position="337"/>
    </location>
</feature>
<evidence type="ECO:0000313" key="3">
    <source>
        <dbReference type="Proteomes" id="UP000001819"/>
    </source>
</evidence>
<feature type="region of interest" description="Disordered" evidence="1">
    <location>
        <begin position="27"/>
        <end position="98"/>
    </location>
</feature>
<reference evidence="4" key="1">
    <citation type="submission" date="2025-08" db="UniProtKB">
        <authorList>
            <consortium name="RefSeq"/>
        </authorList>
    </citation>
    <scope>IDENTIFICATION</scope>
    <source>
        <strain evidence="4">MV-25-SWS-2005</strain>
        <tissue evidence="4">Whole body</tissue>
    </source>
</reference>
<dbReference type="RefSeq" id="XP_001353044.4">
    <property type="nucleotide sequence ID" value="XM_001353008.4"/>
</dbReference>
<evidence type="ECO:0000256" key="1">
    <source>
        <dbReference type="SAM" id="MobiDB-lite"/>
    </source>
</evidence>
<keyword evidence="3" id="KW-1185">Reference proteome</keyword>
<feature type="region of interest" description="Disordered" evidence="1">
    <location>
        <begin position="208"/>
        <end position="263"/>
    </location>
</feature>
<dbReference type="AlphaFoldDB" id="A0A6I8UBY6"/>
<dbReference type="PANTHER" id="PTHR22949">
    <property type="entry name" value="WHITE COLLAR 2 PROTEIN WC2"/>
    <property type="match status" value="1"/>
</dbReference>
<feature type="compositionally biased region" description="Polar residues" evidence="1">
    <location>
        <begin position="683"/>
        <end position="701"/>
    </location>
</feature>
<feature type="compositionally biased region" description="Basic residues" evidence="1">
    <location>
        <begin position="570"/>
        <end position="581"/>
    </location>
</feature>